<dbReference type="GO" id="GO:0051301">
    <property type="term" value="P:cell division"/>
    <property type="evidence" value="ECO:0007669"/>
    <property type="project" value="UniProtKB-KW"/>
</dbReference>
<dbReference type="InterPro" id="IPR044554">
    <property type="entry name" value="ANAPC2"/>
</dbReference>
<evidence type="ECO:0000259" key="7">
    <source>
        <dbReference type="PROSITE" id="PS50069"/>
    </source>
</evidence>
<dbReference type="InterPro" id="IPR014786">
    <property type="entry name" value="ANAPC2_C"/>
</dbReference>
<comment type="similarity">
    <text evidence="6">Belongs to the cullin family.</text>
</comment>
<dbReference type="Gene3D" id="1.10.10.10">
    <property type="entry name" value="Winged helix-like DNA-binding domain superfamily/Winged helix DNA-binding domain"/>
    <property type="match status" value="1"/>
</dbReference>
<dbReference type="InterPro" id="IPR059120">
    <property type="entry name" value="Cullin-like_AB"/>
</dbReference>
<protein>
    <recommendedName>
        <fullName evidence="1">Anaphase-promoting complex subunit 2</fullName>
    </recommendedName>
</protein>
<proteinExistence type="inferred from homology"/>
<dbReference type="InterPro" id="IPR036390">
    <property type="entry name" value="WH_DNA-bd_sf"/>
</dbReference>
<evidence type="ECO:0000256" key="2">
    <source>
        <dbReference type="ARBA" id="ARBA00022618"/>
    </source>
</evidence>
<dbReference type="GO" id="GO:0007091">
    <property type="term" value="P:metaphase/anaphase transition of mitotic cell cycle"/>
    <property type="evidence" value="ECO:0007669"/>
    <property type="project" value="TreeGrafter"/>
</dbReference>
<keyword evidence="9" id="KW-1185">Reference proteome</keyword>
<dbReference type="GO" id="GO:0005680">
    <property type="term" value="C:anaphase-promoting complex"/>
    <property type="evidence" value="ECO:0007669"/>
    <property type="project" value="TreeGrafter"/>
</dbReference>
<dbReference type="PROSITE" id="PS50069">
    <property type="entry name" value="CULLIN_2"/>
    <property type="match status" value="1"/>
</dbReference>
<accession>A0AAN9T8G4</accession>
<dbReference type="GO" id="GO:0070979">
    <property type="term" value="P:protein K11-linked ubiquitination"/>
    <property type="evidence" value="ECO:0007669"/>
    <property type="project" value="TreeGrafter"/>
</dbReference>
<sequence length="781" mass="89646">MMESKSLDDLIWFSLLKEFPLLNTQLVQLSPTKVLSFNDLKKVLHEQDLIKFVCELVFLEIEKDNRQNVVPNFTKNFQGKTEPLEGFRKFQESVKHLYCSVGKILPSLNKLEELKAEMKTDSSIFGSKSVIEYYKMNLIGTVLFDLPEGYTNVIKHFYCVSFKAFCNCSYPATGSQIIICSEHHGESQCNCINILRAFDCVNKVLSEIGLLEKLIGSTLTKLVEKWTQIHVDKTCRGAFDTSNIKIIERWIKDVVLVWLTRIYRAGKIHSKRREVVLDKAVTTFREKLLHFVYETYEKLLIDQLFNIIIEYPDSYNAIEDLRICLQRNNLQHLLIEKTKESFVTRLLHPGVNTPDILTAYVASIHALQHLDPSGMLLDAITSPISCYLRSRDDTVHCIVTSLTEEGATDLSDELSGCKKITLCDVVTSVEDDMENWESWVPDPVEVVPGNGEKRDHSTDIITMLVNVFGSKQLFIDEYCKLLADRFLTQFTYNTDKEIRNLELLKLRFGDSELHKCEVMLKDIHDSVRIGTHLQSDSSYGIQDLEFSVRGMFLSAQFWPPFKDNTLKLPTVVTEHLDVYTKAFETYKGNRTLLWKSHLGIVTLEIELKDRTLNLTVSPVHATIIWHFQTKSEWSLADLSKIMMTSCSVLRRKISFWQSQGVLIETAADQYMVLEESSSLNCKPRPSMPLSMFYEEDEAESAVASAQDQRNEELQVFWSYIVGMLTNLESLTLERIHQMLKMFASHGSATKEVSPQQLKSFLDKKVKEHLLIVSGGFYKLAK</sequence>
<keyword evidence="3" id="KW-0498">Mitosis</keyword>
<dbReference type="Pfam" id="PF08672">
    <property type="entry name" value="ANAPC2"/>
    <property type="match status" value="1"/>
</dbReference>
<dbReference type="Pfam" id="PF26557">
    <property type="entry name" value="Cullin_AB"/>
    <property type="match status" value="1"/>
</dbReference>
<keyword evidence="5" id="KW-0131">Cell cycle</keyword>
<dbReference type="EMBL" id="JBBCAQ010000035">
    <property type="protein sequence ID" value="KAK7578045.1"/>
    <property type="molecule type" value="Genomic_DNA"/>
</dbReference>
<reference evidence="8 9" key="1">
    <citation type="submission" date="2024-03" db="EMBL/GenBank/DDBJ databases">
        <title>Adaptation during the transition from Ophiocordyceps entomopathogen to insect associate is accompanied by gene loss and intensified selection.</title>
        <authorList>
            <person name="Ward C.M."/>
            <person name="Onetto C.A."/>
            <person name="Borneman A.R."/>
        </authorList>
    </citation>
    <scope>NUCLEOTIDE SEQUENCE [LARGE SCALE GENOMIC DNA]</scope>
    <source>
        <strain evidence="8">AWRI1</strain>
        <tissue evidence="8">Single Adult Female</tissue>
    </source>
</reference>
<dbReference type="InterPro" id="IPR036317">
    <property type="entry name" value="Cullin_homology_sf"/>
</dbReference>
<dbReference type="SUPFAM" id="SSF75632">
    <property type="entry name" value="Cullin homology domain"/>
    <property type="match status" value="1"/>
</dbReference>
<organism evidence="8 9">
    <name type="scientific">Parthenolecanium corni</name>
    <dbReference type="NCBI Taxonomy" id="536013"/>
    <lineage>
        <taxon>Eukaryota</taxon>
        <taxon>Metazoa</taxon>
        <taxon>Ecdysozoa</taxon>
        <taxon>Arthropoda</taxon>
        <taxon>Hexapoda</taxon>
        <taxon>Insecta</taxon>
        <taxon>Pterygota</taxon>
        <taxon>Neoptera</taxon>
        <taxon>Paraneoptera</taxon>
        <taxon>Hemiptera</taxon>
        <taxon>Sternorrhyncha</taxon>
        <taxon>Coccoidea</taxon>
        <taxon>Coccidae</taxon>
        <taxon>Parthenolecanium</taxon>
    </lineage>
</organism>
<evidence type="ECO:0000256" key="3">
    <source>
        <dbReference type="ARBA" id="ARBA00022776"/>
    </source>
</evidence>
<dbReference type="Gene3D" id="3.30.230.130">
    <property type="entry name" value="Cullin, Chain C, Domain 2"/>
    <property type="match status" value="1"/>
</dbReference>
<dbReference type="InterPro" id="IPR016158">
    <property type="entry name" value="Cullin_homology"/>
</dbReference>
<feature type="domain" description="Cullin family profile" evidence="7">
    <location>
        <begin position="455"/>
        <end position="657"/>
    </location>
</feature>
<dbReference type="Proteomes" id="UP001367676">
    <property type="component" value="Unassembled WGS sequence"/>
</dbReference>
<dbReference type="Gene3D" id="1.20.1310.10">
    <property type="entry name" value="Cullin Repeats"/>
    <property type="match status" value="1"/>
</dbReference>
<dbReference type="SMART" id="SM01013">
    <property type="entry name" value="APC2"/>
    <property type="match status" value="1"/>
</dbReference>
<dbReference type="PANTHER" id="PTHR45957:SF1">
    <property type="entry name" value="ANAPHASE-PROMOTING COMPLEX SUBUNIT 2"/>
    <property type="match status" value="1"/>
</dbReference>
<dbReference type="AlphaFoldDB" id="A0AAN9T8G4"/>
<keyword evidence="4" id="KW-0833">Ubl conjugation pathway</keyword>
<evidence type="ECO:0000256" key="5">
    <source>
        <dbReference type="ARBA" id="ARBA00023306"/>
    </source>
</evidence>
<evidence type="ECO:0000256" key="1">
    <source>
        <dbReference type="ARBA" id="ARBA00016068"/>
    </source>
</evidence>
<name>A0AAN9T8G4_9HEMI</name>
<comment type="caution">
    <text evidence="8">The sequence shown here is derived from an EMBL/GenBank/DDBJ whole genome shotgun (WGS) entry which is preliminary data.</text>
</comment>
<dbReference type="InterPro" id="IPR057975">
    <property type="entry name" value="TPR_ANAPC2"/>
</dbReference>
<dbReference type="InterPro" id="IPR036388">
    <property type="entry name" value="WH-like_DNA-bd_sf"/>
</dbReference>
<keyword evidence="2" id="KW-0132">Cell division</keyword>
<dbReference type="GO" id="GO:0031625">
    <property type="term" value="F:ubiquitin protein ligase binding"/>
    <property type="evidence" value="ECO:0007669"/>
    <property type="project" value="InterPro"/>
</dbReference>
<dbReference type="GO" id="GO:0006511">
    <property type="term" value="P:ubiquitin-dependent protein catabolic process"/>
    <property type="evidence" value="ECO:0007669"/>
    <property type="project" value="InterPro"/>
</dbReference>
<dbReference type="SMART" id="SM00182">
    <property type="entry name" value="CULLIN"/>
    <property type="match status" value="1"/>
</dbReference>
<dbReference type="PANTHER" id="PTHR45957">
    <property type="entry name" value="ANAPHASE-PROMOTING COMPLEX SUBUNIT 2"/>
    <property type="match status" value="1"/>
</dbReference>
<dbReference type="SUPFAM" id="SSF46785">
    <property type="entry name" value="Winged helix' DNA-binding domain"/>
    <property type="match status" value="1"/>
</dbReference>
<gene>
    <name evidence="8" type="ORF">V9T40_010250</name>
</gene>
<evidence type="ECO:0000256" key="6">
    <source>
        <dbReference type="PROSITE-ProRule" id="PRU00330"/>
    </source>
</evidence>
<evidence type="ECO:0000256" key="4">
    <source>
        <dbReference type="ARBA" id="ARBA00022786"/>
    </source>
</evidence>
<evidence type="ECO:0000313" key="8">
    <source>
        <dbReference type="EMBL" id="KAK7578045.1"/>
    </source>
</evidence>
<dbReference type="Pfam" id="PF25773">
    <property type="entry name" value="TPR_ANAPC2"/>
    <property type="match status" value="1"/>
</dbReference>
<evidence type="ECO:0000313" key="9">
    <source>
        <dbReference type="Proteomes" id="UP001367676"/>
    </source>
</evidence>